<dbReference type="InterPro" id="IPR006222">
    <property type="entry name" value="GCVT_N"/>
</dbReference>
<organism evidence="2 3">
    <name type="scientific">Caerostris extrusa</name>
    <name type="common">Bark spider</name>
    <name type="synonym">Caerostris bankana</name>
    <dbReference type="NCBI Taxonomy" id="172846"/>
    <lineage>
        <taxon>Eukaryota</taxon>
        <taxon>Metazoa</taxon>
        <taxon>Ecdysozoa</taxon>
        <taxon>Arthropoda</taxon>
        <taxon>Chelicerata</taxon>
        <taxon>Arachnida</taxon>
        <taxon>Araneae</taxon>
        <taxon>Araneomorphae</taxon>
        <taxon>Entelegynae</taxon>
        <taxon>Araneoidea</taxon>
        <taxon>Araneidae</taxon>
        <taxon>Caerostris</taxon>
    </lineage>
</organism>
<dbReference type="InterPro" id="IPR027266">
    <property type="entry name" value="TrmE/GcvT-like"/>
</dbReference>
<sequence>MISLAGHKVLAIRLSFVGEMGWELHIPYESCVPVYKALMDKGSSHGILNAGYRAIDSLSLEKGARRVVESPGSGADGPIVLQILSNGESDSDVQRCSD</sequence>
<dbReference type="Proteomes" id="UP001054945">
    <property type="component" value="Unassembled WGS sequence"/>
</dbReference>
<feature type="domain" description="GCVT N-terminal" evidence="1">
    <location>
        <begin position="2"/>
        <end position="66"/>
    </location>
</feature>
<dbReference type="AlphaFoldDB" id="A0AAV4P450"/>
<dbReference type="Gene3D" id="3.30.1360.120">
    <property type="entry name" value="Probable tRNA modification gtpase trme, domain 1"/>
    <property type="match status" value="1"/>
</dbReference>
<gene>
    <name evidence="2" type="primary">SARDH</name>
    <name evidence="2" type="ORF">CEXT_806871</name>
</gene>
<name>A0AAV4P450_CAEEX</name>
<accession>A0AAV4P450</accession>
<protein>
    <submittedName>
        <fullName evidence="2">Sarcosine dehydrogenase, mitochondrial</fullName>
    </submittedName>
</protein>
<dbReference type="GO" id="GO:0005739">
    <property type="term" value="C:mitochondrion"/>
    <property type="evidence" value="ECO:0007669"/>
    <property type="project" value="TreeGrafter"/>
</dbReference>
<dbReference type="InterPro" id="IPR028896">
    <property type="entry name" value="GcvT/YgfZ/DmdA"/>
</dbReference>
<dbReference type="PANTHER" id="PTHR43757">
    <property type="entry name" value="AMINOMETHYLTRANSFERASE"/>
    <property type="match status" value="1"/>
</dbReference>
<keyword evidence="3" id="KW-1185">Reference proteome</keyword>
<comment type="caution">
    <text evidence="2">The sequence shown here is derived from an EMBL/GenBank/DDBJ whole genome shotgun (WGS) entry which is preliminary data.</text>
</comment>
<dbReference type="PANTHER" id="PTHR43757:SF11">
    <property type="entry name" value="SARCOSINE DEHYDROGENASE"/>
    <property type="match status" value="1"/>
</dbReference>
<evidence type="ECO:0000313" key="2">
    <source>
        <dbReference type="EMBL" id="GIX90704.1"/>
    </source>
</evidence>
<dbReference type="Pfam" id="PF01571">
    <property type="entry name" value="GCV_T"/>
    <property type="match status" value="1"/>
</dbReference>
<proteinExistence type="predicted"/>
<dbReference type="SUPFAM" id="SSF103025">
    <property type="entry name" value="Folate-binding domain"/>
    <property type="match status" value="1"/>
</dbReference>
<evidence type="ECO:0000313" key="3">
    <source>
        <dbReference type="Proteomes" id="UP001054945"/>
    </source>
</evidence>
<dbReference type="EMBL" id="BPLR01003963">
    <property type="protein sequence ID" value="GIX90704.1"/>
    <property type="molecule type" value="Genomic_DNA"/>
</dbReference>
<reference evidence="2 3" key="1">
    <citation type="submission" date="2021-06" db="EMBL/GenBank/DDBJ databases">
        <title>Caerostris extrusa draft genome.</title>
        <authorList>
            <person name="Kono N."/>
            <person name="Arakawa K."/>
        </authorList>
    </citation>
    <scope>NUCLEOTIDE SEQUENCE [LARGE SCALE GENOMIC DNA]</scope>
</reference>
<evidence type="ECO:0000259" key="1">
    <source>
        <dbReference type="Pfam" id="PF01571"/>
    </source>
</evidence>